<dbReference type="InterPro" id="IPR038694">
    <property type="entry name" value="DUF427_sf"/>
</dbReference>
<dbReference type="Proteomes" id="UP000663877">
    <property type="component" value="Unassembled WGS sequence"/>
</dbReference>
<dbReference type="PANTHER" id="PTHR43058:SF1">
    <property type="entry name" value="DUF427 DOMAIN-CONTAINING PROTEIN"/>
    <property type="match status" value="1"/>
</dbReference>
<keyword evidence="4" id="KW-1185">Reference proteome</keyword>
<evidence type="ECO:0000259" key="1">
    <source>
        <dbReference type="Pfam" id="PF04248"/>
    </source>
</evidence>
<dbReference type="Proteomes" id="UP000663832">
    <property type="component" value="Unassembled WGS sequence"/>
</dbReference>
<accession>A0A813PJ74</accession>
<feature type="domain" description="DUF427" evidence="1">
    <location>
        <begin position="51"/>
        <end position="147"/>
    </location>
</feature>
<proteinExistence type="predicted"/>
<evidence type="ECO:0000313" key="5">
    <source>
        <dbReference type="Proteomes" id="UP000663877"/>
    </source>
</evidence>
<gene>
    <name evidence="3" type="ORF">BJG266_LOCUS2674</name>
    <name evidence="2" type="ORF">QVE165_LOCUS1026</name>
</gene>
<sequence length="188" mass="21880">MRFLFRFLIKQQQQQQRMASSNFRRITPGPGQESVWDYPRPPRLEDTSKHIEVISNGVKIADTRRAKRVLETSHPPTYYLPPEDVRVKEFFKPVSDKKSSFCEWKGTANYYTIEVNGKKVENAAWFYKKPTEPDFSTIKDHIAIYPDKMDECRVDGERVIPQPGQFYGGWITKDIVGPFKGEPGTMGW</sequence>
<dbReference type="EMBL" id="CAJNOI010000006">
    <property type="protein sequence ID" value="CAF0754922.1"/>
    <property type="molecule type" value="Genomic_DNA"/>
</dbReference>
<dbReference type="Pfam" id="PF04248">
    <property type="entry name" value="NTP_transf_9"/>
    <property type="match status" value="1"/>
</dbReference>
<dbReference type="Gene3D" id="2.170.150.40">
    <property type="entry name" value="Domain of unknown function (DUF427)"/>
    <property type="match status" value="1"/>
</dbReference>
<organism evidence="3 5">
    <name type="scientific">Adineta steineri</name>
    <dbReference type="NCBI Taxonomy" id="433720"/>
    <lineage>
        <taxon>Eukaryota</taxon>
        <taxon>Metazoa</taxon>
        <taxon>Spiralia</taxon>
        <taxon>Gnathifera</taxon>
        <taxon>Rotifera</taxon>
        <taxon>Eurotatoria</taxon>
        <taxon>Bdelloidea</taxon>
        <taxon>Adinetida</taxon>
        <taxon>Adinetidae</taxon>
        <taxon>Adineta</taxon>
    </lineage>
</organism>
<protein>
    <recommendedName>
        <fullName evidence="1">DUF427 domain-containing protein</fullName>
    </recommendedName>
</protein>
<evidence type="ECO:0000313" key="4">
    <source>
        <dbReference type="Proteomes" id="UP000663832"/>
    </source>
</evidence>
<dbReference type="AlphaFoldDB" id="A0A813PJ74"/>
<comment type="caution">
    <text evidence="3">The sequence shown here is derived from an EMBL/GenBank/DDBJ whole genome shotgun (WGS) entry which is preliminary data.</text>
</comment>
<dbReference type="InterPro" id="IPR007361">
    <property type="entry name" value="DUF427"/>
</dbReference>
<dbReference type="OrthoDB" id="18996at2759"/>
<dbReference type="PANTHER" id="PTHR43058">
    <property type="entry name" value="SLR0655 PROTEIN"/>
    <property type="match status" value="1"/>
</dbReference>
<name>A0A813PJ74_9BILA</name>
<evidence type="ECO:0000313" key="3">
    <source>
        <dbReference type="EMBL" id="CAF0754922.1"/>
    </source>
</evidence>
<reference evidence="3" key="1">
    <citation type="submission" date="2021-02" db="EMBL/GenBank/DDBJ databases">
        <authorList>
            <person name="Nowell W R."/>
        </authorList>
    </citation>
    <scope>NUCLEOTIDE SEQUENCE</scope>
</reference>
<evidence type="ECO:0000313" key="2">
    <source>
        <dbReference type="EMBL" id="CAF0743037.1"/>
    </source>
</evidence>
<dbReference type="EMBL" id="CAJNOM010000003">
    <property type="protein sequence ID" value="CAF0743037.1"/>
    <property type="molecule type" value="Genomic_DNA"/>
</dbReference>